<dbReference type="Gene3D" id="3.40.50.300">
    <property type="entry name" value="P-loop containing nucleotide triphosphate hydrolases"/>
    <property type="match status" value="1"/>
</dbReference>
<evidence type="ECO:0000256" key="17">
    <source>
        <dbReference type="SAM" id="MobiDB-lite"/>
    </source>
</evidence>
<comment type="domain">
    <text evidence="15">The DBINO region is involved in binding to DNA.</text>
</comment>
<protein>
    <recommendedName>
        <fullName evidence="3 15">Chromatin-remodeling ATPase INO80</fullName>
        <ecNumber evidence="15">3.6.4.-</ecNumber>
    </recommendedName>
</protein>
<feature type="compositionally biased region" description="Polar residues" evidence="17">
    <location>
        <begin position="1"/>
        <end position="38"/>
    </location>
</feature>
<gene>
    <name evidence="21" type="ORF">OGAPHI_003860</name>
</gene>
<dbReference type="GO" id="GO:0006281">
    <property type="term" value="P:DNA repair"/>
    <property type="evidence" value="ECO:0007669"/>
    <property type="project" value="UniProtKB-UniRule"/>
</dbReference>
<reference evidence="21" key="2">
    <citation type="submission" date="2021-01" db="EMBL/GenBank/DDBJ databases">
        <authorList>
            <person name="Schikora-Tamarit M.A."/>
        </authorList>
    </citation>
    <scope>NUCLEOTIDE SEQUENCE</scope>
    <source>
        <strain evidence="21">CBS6075</strain>
    </source>
</reference>
<feature type="coiled-coil region" evidence="16">
    <location>
        <begin position="128"/>
        <end position="165"/>
    </location>
</feature>
<proteinExistence type="inferred from homology"/>
<dbReference type="OrthoDB" id="372624at2759"/>
<evidence type="ECO:0000256" key="11">
    <source>
        <dbReference type="ARBA" id="ARBA00023163"/>
    </source>
</evidence>
<evidence type="ECO:0000256" key="16">
    <source>
        <dbReference type="SAM" id="Coils"/>
    </source>
</evidence>
<dbReference type="FunFam" id="3.40.50.10810:FF:000022">
    <property type="entry name" value="Blast:Putative DNA helicase Ino80"/>
    <property type="match status" value="1"/>
</dbReference>
<evidence type="ECO:0000256" key="10">
    <source>
        <dbReference type="ARBA" id="ARBA00023159"/>
    </source>
</evidence>
<keyword evidence="12 15" id="KW-0234">DNA repair</keyword>
<feature type="compositionally biased region" description="Acidic residues" evidence="17">
    <location>
        <begin position="263"/>
        <end position="272"/>
    </location>
</feature>
<feature type="compositionally biased region" description="Basic and acidic residues" evidence="17">
    <location>
        <begin position="377"/>
        <end position="404"/>
    </location>
</feature>
<feature type="region of interest" description="Disordered" evidence="17">
    <location>
        <begin position="496"/>
        <end position="518"/>
    </location>
</feature>
<comment type="caution">
    <text evidence="21">The sequence shown here is derived from an EMBL/GenBank/DDBJ whole genome shotgun (WGS) entry which is preliminary data.</text>
</comment>
<sequence>MDSKNQLTDTGSPSVSNGHTRVNGDQQMSISSILSSPTRGAADGTVPAQVAATTPAPTLASSTDMIRSFEQRVRALVQLDSLTTNEINQFVLLDNELKLLDAQDGIYVDPQLIDQFKAKVLELDPKAFDKLTRRNKLMEQEAEDLKKLKNDQLKLLAAVQREEQKKLGVNVQPVKKESYGSSPALVGIAPKKLDEAVTDDPAEPLSDVPEVNGDGRRKRKRKTRIDPAKLVDEEVDESKIRKRKKKGEDDHTNGTLAKGIGADDGDFDDDDSDVSKSKGSQKSQSSLKEQKAIEKQYDSVYISIWKDLARKDGPKAYRMYYQSVQAKQMNLRKTSMLAARESRKWVGKATRSQKDVMTKARRSMREMLNFWKKHEREERNLRTRAEQEATAKAKKEEEEREARRQSRKLNFLINQTELYSHFIGKKIKTDEVEGDMGDKSLANQAESQGSLDGIDLAHAKQDLSEIDFEGGSDEVLQKTAAANAQSALLAAQQRAKEFNGQAPDQDNEGEMNFQNPSSIGDMNLTQPKLLNCTLKEYQMKGLNWLANLYEQGINGILADEMGLGKTVQSISVLAYLAETHNIWGPFLVVTPASTLHNWQQEITKFVPDFKVLPYWGSAKDRKVLRKFWDRKSIVYNKESPFHVVVTSYQLVVADVQYFQKMKWQYMILDEAQAIKSSNTSRWKSLLSFQCRNRLLLTGTPIQNSMQELWALLHFIMPSLFDSHDEFSEWFSKDIEAHAQSNTQLNEQQLRRLHVILKPFMLRRIKKNVQSELGDKIEVDVFCDLTNRQKKLYRMLRSQINIMDLIDSNKKINHSNDDEAQGDSLMNVVMQFRKVCNHPDLFERADTKSSFSLSRFAETTSLTSEINESLLELNYTTRNQIEYRLPKLVLDDLLSPHEGDSAIGKSRLLEKFSIWSPENLHKSDSFAFLRFINETGSSARRIAYQNVIQNAISLRSYTSKSNQEFVDRYKQVYDVTPAHSRFYIRELHSQYASVAEKAYKDMYLNVARSAAFAAASAPPIEISCSKQRFNNIKHDALFDPVIRQAMNPLSLNVQWDLIQRKVPMDLWPKAEMNAEPLNSKNGFSSIRLPSMNRFVIESGKLAKLDEMLVDLKNNGHKCLIYFQMTKMMDLMEEFLTYRQYKYIRLDGSSKLSDRRDLVHDWQTKPELFIFLLSTRAGGLGINLTAADTVIFYDSDWNPTIDSQAMDRAHRLGQTRQVTVYRLLVRGTIEERMRDRAKQKEHVQQVVMEGKSTIVPDKKDVNDKNKDKKEMAMWLLEDGEDENKR</sequence>
<evidence type="ECO:0000256" key="13">
    <source>
        <dbReference type="ARBA" id="ARBA00023242"/>
    </source>
</evidence>
<evidence type="ECO:0000259" key="19">
    <source>
        <dbReference type="PROSITE" id="PS51194"/>
    </source>
</evidence>
<comment type="similarity">
    <text evidence="2 15">Belongs to the SNF2/RAD54 helicase family.</text>
</comment>
<keyword evidence="8" id="KW-0805">Transcription regulation</keyword>
<dbReference type="GO" id="GO:0031011">
    <property type="term" value="C:Ino80 complex"/>
    <property type="evidence" value="ECO:0007669"/>
    <property type="project" value="UniProtKB-UniRule"/>
</dbReference>
<dbReference type="Pfam" id="PF00271">
    <property type="entry name" value="Helicase_C"/>
    <property type="match status" value="1"/>
</dbReference>
<evidence type="ECO:0000259" key="18">
    <source>
        <dbReference type="PROSITE" id="PS51192"/>
    </source>
</evidence>
<evidence type="ECO:0000313" key="21">
    <source>
        <dbReference type="EMBL" id="KAH3665672.1"/>
    </source>
</evidence>
<keyword evidence="6 15" id="KW-0378">Hydrolase</keyword>
<feature type="domain" description="DBINO" evidence="20">
    <location>
        <begin position="304"/>
        <end position="429"/>
    </location>
</feature>
<dbReference type="SMART" id="SM00490">
    <property type="entry name" value="HELICc"/>
    <property type="match status" value="1"/>
</dbReference>
<feature type="compositionally biased region" description="Low complexity" evidence="17">
    <location>
        <begin position="45"/>
        <end position="56"/>
    </location>
</feature>
<comment type="subcellular location">
    <subcellularLocation>
        <location evidence="1 15">Nucleus</location>
    </subcellularLocation>
</comment>
<name>A0A9P8P5M4_9ASCO</name>
<dbReference type="CDD" id="cd18793">
    <property type="entry name" value="SF2_C_SNF"/>
    <property type="match status" value="1"/>
</dbReference>
<dbReference type="InterPro" id="IPR000330">
    <property type="entry name" value="SNF2_N"/>
</dbReference>
<evidence type="ECO:0000256" key="3">
    <source>
        <dbReference type="ARBA" id="ARBA00019805"/>
    </source>
</evidence>
<dbReference type="GO" id="GO:0016887">
    <property type="term" value="F:ATP hydrolysis activity"/>
    <property type="evidence" value="ECO:0007669"/>
    <property type="project" value="TreeGrafter"/>
</dbReference>
<dbReference type="InterPro" id="IPR014001">
    <property type="entry name" value="Helicase_ATP-bd"/>
</dbReference>
<dbReference type="PROSITE" id="PS51192">
    <property type="entry name" value="HELICASE_ATP_BIND_1"/>
    <property type="match status" value="1"/>
</dbReference>
<evidence type="ECO:0000256" key="14">
    <source>
        <dbReference type="ARBA" id="ARBA00049360"/>
    </source>
</evidence>
<dbReference type="Gene3D" id="3.40.50.10810">
    <property type="entry name" value="Tandem AAA-ATPase domain"/>
    <property type="match status" value="1"/>
</dbReference>
<accession>A0A9P8P5M4</accession>
<dbReference type="Pfam" id="PF13892">
    <property type="entry name" value="DBINO"/>
    <property type="match status" value="1"/>
</dbReference>
<dbReference type="RefSeq" id="XP_046060876.1">
    <property type="nucleotide sequence ID" value="XM_046204876.1"/>
</dbReference>
<evidence type="ECO:0000256" key="1">
    <source>
        <dbReference type="ARBA" id="ARBA00004123"/>
    </source>
</evidence>
<keyword evidence="5 15" id="KW-0227">DNA damage</keyword>
<evidence type="ECO:0000256" key="2">
    <source>
        <dbReference type="ARBA" id="ARBA00007025"/>
    </source>
</evidence>
<comment type="subunit">
    <text evidence="15">Component of the INO80 chromatin-remodeling complex.</text>
</comment>
<dbReference type="SUPFAM" id="SSF52540">
    <property type="entry name" value="P-loop containing nucleoside triphosphate hydrolases"/>
    <property type="match status" value="2"/>
</dbReference>
<keyword evidence="13" id="KW-0539">Nucleus</keyword>
<keyword evidence="11" id="KW-0804">Transcription</keyword>
<organism evidence="21 22">
    <name type="scientific">Ogataea philodendri</name>
    <dbReference type="NCBI Taxonomy" id="1378263"/>
    <lineage>
        <taxon>Eukaryota</taxon>
        <taxon>Fungi</taxon>
        <taxon>Dikarya</taxon>
        <taxon>Ascomycota</taxon>
        <taxon>Saccharomycotina</taxon>
        <taxon>Pichiomycetes</taxon>
        <taxon>Pichiales</taxon>
        <taxon>Pichiaceae</taxon>
        <taxon>Ogataea</taxon>
    </lineage>
</organism>
<evidence type="ECO:0000256" key="6">
    <source>
        <dbReference type="ARBA" id="ARBA00022801"/>
    </source>
</evidence>
<dbReference type="FunFam" id="3.40.50.300:FF:001269">
    <property type="entry name" value="SNF2 family helicase/ATPase"/>
    <property type="match status" value="1"/>
</dbReference>
<dbReference type="InterPro" id="IPR001650">
    <property type="entry name" value="Helicase_C-like"/>
</dbReference>
<feature type="compositionally biased region" description="Low complexity" evidence="17">
    <location>
        <begin position="277"/>
        <end position="286"/>
    </location>
</feature>
<dbReference type="GO" id="GO:0042393">
    <property type="term" value="F:histone binding"/>
    <property type="evidence" value="ECO:0007669"/>
    <property type="project" value="TreeGrafter"/>
</dbReference>
<evidence type="ECO:0000313" key="22">
    <source>
        <dbReference type="Proteomes" id="UP000769157"/>
    </source>
</evidence>
<evidence type="ECO:0000256" key="15">
    <source>
        <dbReference type="RuleBase" id="RU368001"/>
    </source>
</evidence>
<keyword evidence="4" id="KW-0547">Nucleotide-binding</keyword>
<dbReference type="GO" id="GO:0010557">
    <property type="term" value="P:positive regulation of macromolecule biosynthetic process"/>
    <property type="evidence" value="ECO:0007669"/>
    <property type="project" value="UniProtKB-ARBA"/>
</dbReference>
<dbReference type="InterPro" id="IPR027417">
    <property type="entry name" value="P-loop_NTPase"/>
</dbReference>
<dbReference type="InterPro" id="IPR050520">
    <property type="entry name" value="INO80/SWR1_helicase"/>
</dbReference>
<dbReference type="Proteomes" id="UP000769157">
    <property type="component" value="Unassembled WGS sequence"/>
</dbReference>
<dbReference type="GO" id="GO:0006366">
    <property type="term" value="P:transcription by RNA polymerase II"/>
    <property type="evidence" value="ECO:0007669"/>
    <property type="project" value="UniProtKB-ARBA"/>
</dbReference>
<keyword evidence="22" id="KW-1185">Reference proteome</keyword>
<feature type="region of interest" description="Disordered" evidence="17">
    <location>
        <begin position="195"/>
        <end position="291"/>
    </location>
</feature>
<reference evidence="21" key="1">
    <citation type="journal article" date="2021" name="Open Biol.">
        <title>Shared evolutionary footprints suggest mitochondrial oxidative damage underlies multiple complex I losses in fungi.</title>
        <authorList>
            <person name="Schikora-Tamarit M.A."/>
            <person name="Marcet-Houben M."/>
            <person name="Nosek J."/>
            <person name="Gabaldon T."/>
        </authorList>
    </citation>
    <scope>NUCLEOTIDE SEQUENCE</scope>
    <source>
        <strain evidence="21">CBS6075</strain>
    </source>
</reference>
<dbReference type="GeneID" id="70235825"/>
<feature type="region of interest" description="Disordered" evidence="17">
    <location>
        <begin position="377"/>
        <end position="405"/>
    </location>
</feature>
<feature type="domain" description="Helicase ATP-binding" evidence="18">
    <location>
        <begin position="546"/>
        <end position="718"/>
    </location>
</feature>
<feature type="region of interest" description="Disordered" evidence="17">
    <location>
        <begin position="1"/>
        <end position="56"/>
    </location>
</feature>
<evidence type="ECO:0000256" key="12">
    <source>
        <dbReference type="ARBA" id="ARBA00023204"/>
    </source>
</evidence>
<dbReference type="PROSITE" id="PS51194">
    <property type="entry name" value="HELICASE_CTER"/>
    <property type="match status" value="1"/>
</dbReference>
<comment type="function">
    <text evidence="15">ATPase component of the INO80 complex which remodels chromatin by shifting nucleosomes and is involved in DNA repair.</text>
</comment>
<evidence type="ECO:0000259" key="20">
    <source>
        <dbReference type="PROSITE" id="PS51413"/>
    </source>
</evidence>
<dbReference type="InterPro" id="IPR049730">
    <property type="entry name" value="SNF2/RAD54-like_C"/>
</dbReference>
<dbReference type="GO" id="GO:0051276">
    <property type="term" value="P:chromosome organization"/>
    <property type="evidence" value="ECO:0007669"/>
    <property type="project" value="UniProtKB-ARBA"/>
</dbReference>
<dbReference type="GO" id="GO:0005524">
    <property type="term" value="F:ATP binding"/>
    <property type="evidence" value="ECO:0007669"/>
    <property type="project" value="UniProtKB-UniRule"/>
</dbReference>
<dbReference type="SMART" id="SM00487">
    <property type="entry name" value="DEXDc"/>
    <property type="match status" value="1"/>
</dbReference>
<evidence type="ECO:0000256" key="5">
    <source>
        <dbReference type="ARBA" id="ARBA00022763"/>
    </source>
</evidence>
<dbReference type="PANTHER" id="PTHR45685">
    <property type="entry name" value="HELICASE SRCAP-RELATED"/>
    <property type="match status" value="1"/>
</dbReference>
<dbReference type="EMBL" id="JAEUBE010000295">
    <property type="protein sequence ID" value="KAH3665672.1"/>
    <property type="molecule type" value="Genomic_DNA"/>
</dbReference>
<keyword evidence="9 15" id="KW-0238">DNA-binding</keyword>
<dbReference type="Pfam" id="PF00176">
    <property type="entry name" value="SNF2-rel_dom"/>
    <property type="match status" value="1"/>
</dbReference>
<evidence type="ECO:0000256" key="8">
    <source>
        <dbReference type="ARBA" id="ARBA00023015"/>
    </source>
</evidence>
<evidence type="ECO:0000256" key="9">
    <source>
        <dbReference type="ARBA" id="ARBA00023125"/>
    </source>
</evidence>
<dbReference type="GO" id="GO:0040029">
    <property type="term" value="P:epigenetic regulation of gene expression"/>
    <property type="evidence" value="ECO:0007669"/>
    <property type="project" value="UniProtKB-ARBA"/>
</dbReference>
<dbReference type="PANTHER" id="PTHR45685:SF2">
    <property type="entry name" value="CHROMATIN-REMODELING ATPASE INO80"/>
    <property type="match status" value="1"/>
</dbReference>
<evidence type="ECO:0000256" key="7">
    <source>
        <dbReference type="ARBA" id="ARBA00022840"/>
    </source>
</evidence>
<dbReference type="InterPro" id="IPR020838">
    <property type="entry name" value="DBINO"/>
</dbReference>
<keyword evidence="16" id="KW-0175">Coiled coil</keyword>
<dbReference type="InterPro" id="IPR038718">
    <property type="entry name" value="SNF2-like_sf"/>
</dbReference>
<keyword evidence="7 15" id="KW-0067">ATP-binding</keyword>
<keyword evidence="10" id="KW-0010">Activator</keyword>
<feature type="domain" description="Helicase C-terminal" evidence="19">
    <location>
        <begin position="1102"/>
        <end position="1260"/>
    </location>
</feature>
<comment type="catalytic activity">
    <reaction evidence="14 15">
        <text>ATP + H2O = ADP + phosphate + H(+)</text>
        <dbReference type="Rhea" id="RHEA:13065"/>
        <dbReference type="ChEBI" id="CHEBI:15377"/>
        <dbReference type="ChEBI" id="CHEBI:15378"/>
        <dbReference type="ChEBI" id="CHEBI:30616"/>
        <dbReference type="ChEBI" id="CHEBI:43474"/>
        <dbReference type="ChEBI" id="CHEBI:456216"/>
    </reaction>
</comment>
<evidence type="ECO:0000256" key="4">
    <source>
        <dbReference type="ARBA" id="ARBA00022741"/>
    </source>
</evidence>
<dbReference type="EC" id="3.6.4.-" evidence="15"/>
<dbReference type="PROSITE" id="PS51413">
    <property type="entry name" value="DBINO"/>
    <property type="match status" value="1"/>
</dbReference>
<dbReference type="GO" id="GO:0003677">
    <property type="term" value="F:DNA binding"/>
    <property type="evidence" value="ECO:0007669"/>
    <property type="project" value="UniProtKB-UniRule"/>
</dbReference>